<gene>
    <name evidence="1" type="ORF">T190115A13A_60187</name>
</gene>
<keyword evidence="2" id="KW-1185">Reference proteome</keyword>
<dbReference type="Proteomes" id="UP001497602">
    <property type="component" value="Unassembled WGS sequence"/>
</dbReference>
<comment type="caution">
    <text evidence="1">The sequence shown here is derived from an EMBL/GenBank/DDBJ whole genome shotgun (WGS) entry which is preliminary data.</text>
</comment>
<proteinExistence type="predicted"/>
<reference evidence="1 2" key="1">
    <citation type="submission" date="2024-05" db="EMBL/GenBank/DDBJ databases">
        <authorList>
            <person name="Duchaud E."/>
        </authorList>
    </citation>
    <scope>NUCLEOTIDE SEQUENCE [LARGE SCALE GENOMIC DNA]</scope>
    <source>
        <strain evidence="1">Ena-SAMPLE-TAB-13-05-2024-13:56:06:370-140305</strain>
    </source>
</reference>
<accession>A0ABP1FI42</accession>
<evidence type="ECO:0008006" key="3">
    <source>
        <dbReference type="Google" id="ProtNLM"/>
    </source>
</evidence>
<evidence type="ECO:0000313" key="2">
    <source>
        <dbReference type="Proteomes" id="UP001497602"/>
    </source>
</evidence>
<evidence type="ECO:0000313" key="1">
    <source>
        <dbReference type="EMBL" id="CAL2108192.1"/>
    </source>
</evidence>
<dbReference type="RefSeq" id="WP_348739757.1">
    <property type="nucleotide sequence ID" value="NZ_CAXJRC010000043.1"/>
</dbReference>
<protein>
    <recommendedName>
        <fullName evidence="3">DUF1834 family protein</fullName>
    </recommendedName>
</protein>
<sequence length="151" mass="17774">MNVRKEVYKIISDKLTTLDTYNTIDLWKAQVNSSEKDPVSYPAAFVAIEAIKWEDLTLNIQQGDLTVNLYLFYNRYGDTFSNAVDKEDSLQILDNMQQTIDAIQWLHKNELFTELSLKKEQDLTERYKRPAFVLTFTAECYNQLKHPNYVY</sequence>
<dbReference type="EMBL" id="CAXJRC010000043">
    <property type="protein sequence ID" value="CAL2108192.1"/>
    <property type="molecule type" value="Genomic_DNA"/>
</dbReference>
<name>A0ABP1FI42_9FLAO</name>
<organism evidence="1 2">
    <name type="scientific">Tenacibaculum vairaonense</name>
    <dbReference type="NCBI Taxonomy" id="3137860"/>
    <lineage>
        <taxon>Bacteria</taxon>
        <taxon>Pseudomonadati</taxon>
        <taxon>Bacteroidota</taxon>
        <taxon>Flavobacteriia</taxon>
        <taxon>Flavobacteriales</taxon>
        <taxon>Flavobacteriaceae</taxon>
        <taxon>Tenacibaculum</taxon>
    </lineage>
</organism>